<evidence type="ECO:0000313" key="3">
    <source>
        <dbReference type="EMBL" id="SHG33922.1"/>
    </source>
</evidence>
<feature type="transmembrane region" description="Helical" evidence="1">
    <location>
        <begin position="12"/>
        <end position="32"/>
    </location>
</feature>
<dbReference type="Pfam" id="PF04892">
    <property type="entry name" value="VanZ"/>
    <property type="match status" value="1"/>
</dbReference>
<dbReference type="AlphaFoldDB" id="A0A1M5J049"/>
<feature type="domain" description="VanZ-like" evidence="2">
    <location>
        <begin position="74"/>
        <end position="151"/>
    </location>
</feature>
<name>A0A1M5J049_9ACTN</name>
<evidence type="ECO:0000259" key="2">
    <source>
        <dbReference type="Pfam" id="PF04892"/>
    </source>
</evidence>
<keyword evidence="1" id="KW-1133">Transmembrane helix</keyword>
<evidence type="ECO:0000313" key="4">
    <source>
        <dbReference type="Proteomes" id="UP000184471"/>
    </source>
</evidence>
<feature type="transmembrane region" description="Helical" evidence="1">
    <location>
        <begin position="83"/>
        <end position="100"/>
    </location>
</feature>
<feature type="transmembrane region" description="Helical" evidence="1">
    <location>
        <begin position="44"/>
        <end position="63"/>
    </location>
</feature>
<evidence type="ECO:0000256" key="1">
    <source>
        <dbReference type="SAM" id="Phobius"/>
    </source>
</evidence>
<accession>A0A1M5J049</accession>
<proteinExistence type="predicted"/>
<dbReference type="InterPro" id="IPR006976">
    <property type="entry name" value="VanZ-like"/>
</dbReference>
<dbReference type="EMBL" id="FQVX01000002">
    <property type="protein sequence ID" value="SHG33922.1"/>
    <property type="molecule type" value="Genomic_DNA"/>
</dbReference>
<keyword evidence="1" id="KW-0472">Membrane</keyword>
<feature type="transmembrane region" description="Helical" evidence="1">
    <location>
        <begin position="137"/>
        <end position="159"/>
    </location>
</feature>
<gene>
    <name evidence="3" type="ORF">SAMN05444351_2294</name>
</gene>
<feature type="transmembrane region" description="Helical" evidence="1">
    <location>
        <begin position="107"/>
        <end position="125"/>
    </location>
</feature>
<keyword evidence="1" id="KW-0812">Transmembrane</keyword>
<reference evidence="3 4" key="1">
    <citation type="submission" date="2016-11" db="EMBL/GenBank/DDBJ databases">
        <authorList>
            <person name="Jaros S."/>
            <person name="Januszkiewicz K."/>
            <person name="Wedrychowicz H."/>
        </authorList>
    </citation>
    <scope>NUCLEOTIDE SEQUENCE [LARGE SCALE GENOMIC DNA]</scope>
    <source>
        <strain evidence="3 4">DSM 45408</strain>
    </source>
</reference>
<organism evidence="3 4">
    <name type="scientific">Geodermatophilus nigrescens</name>
    <dbReference type="NCBI Taxonomy" id="1070870"/>
    <lineage>
        <taxon>Bacteria</taxon>
        <taxon>Bacillati</taxon>
        <taxon>Actinomycetota</taxon>
        <taxon>Actinomycetes</taxon>
        <taxon>Geodermatophilales</taxon>
        <taxon>Geodermatophilaceae</taxon>
        <taxon>Geodermatophilus</taxon>
    </lineage>
</organism>
<dbReference type="STRING" id="1070870.SAMN05444351_2294"/>
<keyword evidence="4" id="KW-1185">Reference proteome</keyword>
<dbReference type="Proteomes" id="UP000184471">
    <property type="component" value="Unassembled WGS sequence"/>
</dbReference>
<sequence length="166" mass="16884">MVTTSLVEHAALVPVALLLVLAGCTGTGWLLLRRRPHDRRTPGALALLGLLPVVALTLTPTPRRAFETCAVQLSLPSPGSVELLANVALFVPAVFFAALATRRPVAVLLAAVGASAAVEAVQAALPALGRSCDTNDLAMNATGAALAAALAAGTTALAARRSHRRS</sequence>
<protein>
    <submittedName>
        <fullName evidence="3">VanZ like family protein</fullName>
    </submittedName>
</protein>
<dbReference type="RefSeq" id="WP_073420227.1">
    <property type="nucleotide sequence ID" value="NZ_FQVX01000002.1"/>
</dbReference>